<comment type="caution">
    <text evidence="2">The sequence shown here is derived from an EMBL/GenBank/DDBJ whole genome shotgun (WGS) entry which is preliminary data.</text>
</comment>
<keyword evidence="1" id="KW-0472">Membrane</keyword>
<dbReference type="AlphaFoldDB" id="A0A1G2E109"/>
<keyword evidence="1" id="KW-1133">Transmembrane helix</keyword>
<organism evidence="2 3">
    <name type="scientific">Candidatus Lloydbacteria bacterium RIFOXYC12_FULL_46_25</name>
    <dbReference type="NCBI Taxonomy" id="1798670"/>
    <lineage>
        <taxon>Bacteria</taxon>
        <taxon>Candidatus Lloydiibacteriota</taxon>
    </lineage>
</organism>
<dbReference type="EMBL" id="MHLU01000057">
    <property type="protein sequence ID" value="OGZ19359.1"/>
    <property type="molecule type" value="Genomic_DNA"/>
</dbReference>
<protein>
    <submittedName>
        <fullName evidence="2">Uncharacterized protein</fullName>
    </submittedName>
</protein>
<evidence type="ECO:0000313" key="3">
    <source>
        <dbReference type="Proteomes" id="UP000178106"/>
    </source>
</evidence>
<feature type="transmembrane region" description="Helical" evidence="1">
    <location>
        <begin position="21"/>
        <end position="45"/>
    </location>
</feature>
<dbReference type="Proteomes" id="UP000178106">
    <property type="component" value="Unassembled WGS sequence"/>
</dbReference>
<proteinExistence type="predicted"/>
<accession>A0A1G2E109</accession>
<gene>
    <name evidence="2" type="ORF">A2494_02555</name>
</gene>
<sequence>MNWKKELSFTRSEEISLWGKLDLTITLFLILGLALNSWGIVFNAVTVMANDDTMPVITTKHVVLLENEGVPRILTNKGNLLLLADRIEIDFPDIERHIPRGHTGKAVRWWGKWLNYPFEGGKNFVSCGDLMRWSGSALFLIMIPLIILGSLRRIFSGDLPRIFT</sequence>
<feature type="transmembrane region" description="Helical" evidence="1">
    <location>
        <begin position="130"/>
        <end position="151"/>
    </location>
</feature>
<name>A0A1G2E109_9BACT</name>
<evidence type="ECO:0000313" key="2">
    <source>
        <dbReference type="EMBL" id="OGZ19359.1"/>
    </source>
</evidence>
<evidence type="ECO:0000256" key="1">
    <source>
        <dbReference type="SAM" id="Phobius"/>
    </source>
</evidence>
<reference evidence="2 3" key="1">
    <citation type="journal article" date="2016" name="Nat. Commun.">
        <title>Thousands of microbial genomes shed light on interconnected biogeochemical processes in an aquifer system.</title>
        <authorList>
            <person name="Anantharaman K."/>
            <person name="Brown C.T."/>
            <person name="Hug L.A."/>
            <person name="Sharon I."/>
            <person name="Castelle C.J."/>
            <person name="Probst A.J."/>
            <person name="Thomas B.C."/>
            <person name="Singh A."/>
            <person name="Wilkins M.J."/>
            <person name="Karaoz U."/>
            <person name="Brodie E.L."/>
            <person name="Williams K.H."/>
            <person name="Hubbard S.S."/>
            <person name="Banfield J.F."/>
        </authorList>
    </citation>
    <scope>NUCLEOTIDE SEQUENCE [LARGE SCALE GENOMIC DNA]</scope>
</reference>
<keyword evidence="1" id="KW-0812">Transmembrane</keyword>